<accession>W0JZI7</accession>
<geneLocation type="plasmid" evidence="2">
    <name>3</name>
</geneLocation>
<dbReference type="KEGG" id="hlr:HALLA_20865"/>
<dbReference type="GeneID" id="25147686"/>
<name>W0JZI7_9EURY</name>
<dbReference type="Proteomes" id="UP000019024">
    <property type="component" value="Plasmid unnamed4"/>
</dbReference>
<sequence length="135" mass="14653">MSEGFCPTSRRAFLASGAISTGILASSTNTIAETKSNIPSNETVKRGLIRAYQFIATSTFTVADSALEWRSERFEEPHQARVIAYDHAPSYRALLLTDSDGTIEAGESFEFRATDGNSSTDGDRFVTVGFERVSG</sequence>
<evidence type="ECO:0000313" key="2">
    <source>
        <dbReference type="Proteomes" id="UP000019024"/>
    </source>
</evidence>
<dbReference type="eggNOG" id="arCOG11427">
    <property type="taxonomic scope" value="Archaea"/>
</dbReference>
<proteinExistence type="predicted"/>
<dbReference type="RefSeq" id="WP_049955156.1">
    <property type="nucleotide sequence ID" value="NZ_CP007059.1"/>
</dbReference>
<dbReference type="EMBL" id="CP007059">
    <property type="protein sequence ID" value="AHG02358.1"/>
    <property type="molecule type" value="Genomic_DNA"/>
</dbReference>
<protein>
    <submittedName>
        <fullName evidence="1">Uncharacterized protein</fullName>
    </submittedName>
</protein>
<dbReference type="AlphaFoldDB" id="W0JZI7"/>
<dbReference type="HOGENOM" id="CLU_1880991_0_0_2"/>
<gene>
    <name evidence="1" type="ORF">HALLA_20865</name>
</gene>
<reference evidence="1 2" key="1">
    <citation type="submission" date="2014-01" db="EMBL/GenBank/DDBJ databases">
        <authorList>
            <consortium name="DOE Joint Genome Institute"/>
            <person name="Anderson I."/>
            <person name="Huntemann M."/>
            <person name="Han J."/>
            <person name="Chen A."/>
            <person name="Kyrpides N."/>
            <person name="Mavromatis K."/>
            <person name="Markowitz V."/>
            <person name="Palaniappan K."/>
            <person name="Ivanova N."/>
            <person name="Schaumberg A."/>
            <person name="Pati A."/>
            <person name="Liolios K."/>
            <person name="Nordberg H.P."/>
            <person name="Cantor M.N."/>
            <person name="Hua S.X."/>
            <person name="Woyke T."/>
        </authorList>
    </citation>
    <scope>NUCLEOTIDE SEQUENCE [LARGE SCALE GENOMIC DNA]</scope>
    <source>
        <strain evidence="1 2">XH-48</strain>
        <plasmid evidence="2">3</plasmid>
    </source>
</reference>
<evidence type="ECO:0000313" key="1">
    <source>
        <dbReference type="EMBL" id="AHG02358.1"/>
    </source>
</evidence>
<keyword evidence="1" id="KW-0614">Plasmid</keyword>
<keyword evidence="2" id="KW-1185">Reference proteome</keyword>
<organism evidence="1 2">
    <name type="scientific">Halostagnicola larsenii XH-48</name>
    <dbReference type="NCBI Taxonomy" id="797299"/>
    <lineage>
        <taxon>Archaea</taxon>
        <taxon>Methanobacteriati</taxon>
        <taxon>Methanobacteriota</taxon>
        <taxon>Stenosarchaea group</taxon>
        <taxon>Halobacteria</taxon>
        <taxon>Halobacteriales</taxon>
        <taxon>Natrialbaceae</taxon>
        <taxon>Halostagnicola</taxon>
    </lineage>
</organism>